<organism evidence="9 10">
    <name type="scientific">Cohnella rhizosphaerae</name>
    <dbReference type="NCBI Taxonomy" id="1457232"/>
    <lineage>
        <taxon>Bacteria</taxon>
        <taxon>Bacillati</taxon>
        <taxon>Bacillota</taxon>
        <taxon>Bacilli</taxon>
        <taxon>Bacillales</taxon>
        <taxon>Paenibacillaceae</taxon>
        <taxon>Cohnella</taxon>
    </lineage>
</organism>
<evidence type="ECO:0000259" key="8">
    <source>
        <dbReference type="PROSITE" id="PS50928"/>
    </source>
</evidence>
<feature type="transmembrane region" description="Helical" evidence="7">
    <location>
        <begin position="161"/>
        <end position="185"/>
    </location>
</feature>
<dbReference type="Proteomes" id="UP001153404">
    <property type="component" value="Unassembled WGS sequence"/>
</dbReference>
<dbReference type="InterPro" id="IPR000515">
    <property type="entry name" value="MetI-like"/>
</dbReference>
<keyword evidence="2 7" id="KW-0813">Transport</keyword>
<keyword evidence="3" id="KW-1003">Cell membrane</keyword>
<evidence type="ECO:0000256" key="4">
    <source>
        <dbReference type="ARBA" id="ARBA00022692"/>
    </source>
</evidence>
<feature type="transmembrane region" description="Helical" evidence="7">
    <location>
        <begin position="16"/>
        <end position="42"/>
    </location>
</feature>
<reference evidence="9" key="1">
    <citation type="submission" date="2022-10" db="EMBL/GenBank/DDBJ databases">
        <title>Comparative genomic analysis of Cohnella hashimotonis sp. nov., isolated from the International Space Station.</title>
        <authorList>
            <person name="Simpson A."/>
            <person name="Venkateswaran K."/>
        </authorList>
    </citation>
    <scope>NUCLEOTIDE SEQUENCE</scope>
    <source>
        <strain evidence="9">DSM 28161</strain>
    </source>
</reference>
<comment type="subcellular location">
    <subcellularLocation>
        <location evidence="1 7">Cell membrane</location>
        <topology evidence="1 7">Multi-pass membrane protein</topology>
    </subcellularLocation>
</comment>
<dbReference type="PANTHER" id="PTHR43227">
    <property type="entry name" value="BLL4140 PROTEIN"/>
    <property type="match status" value="1"/>
</dbReference>
<evidence type="ECO:0000256" key="1">
    <source>
        <dbReference type="ARBA" id="ARBA00004651"/>
    </source>
</evidence>
<keyword evidence="5 7" id="KW-1133">Transmembrane helix</keyword>
<dbReference type="RefSeq" id="WP_277533913.1">
    <property type="nucleotide sequence ID" value="NZ_JAPDIA010000007.1"/>
</dbReference>
<accession>A0A9X4KV93</accession>
<dbReference type="EMBL" id="JAPDIA010000007">
    <property type="protein sequence ID" value="MDG0811353.1"/>
    <property type="molecule type" value="Genomic_DNA"/>
</dbReference>
<dbReference type="InterPro" id="IPR035906">
    <property type="entry name" value="MetI-like_sf"/>
</dbReference>
<keyword evidence="10" id="KW-1185">Reference proteome</keyword>
<evidence type="ECO:0000313" key="9">
    <source>
        <dbReference type="EMBL" id="MDG0811353.1"/>
    </source>
</evidence>
<evidence type="ECO:0000313" key="10">
    <source>
        <dbReference type="Proteomes" id="UP001153404"/>
    </source>
</evidence>
<dbReference type="PANTHER" id="PTHR43227:SF11">
    <property type="entry name" value="BLL4140 PROTEIN"/>
    <property type="match status" value="1"/>
</dbReference>
<feature type="transmembrane region" description="Helical" evidence="7">
    <location>
        <begin position="216"/>
        <end position="233"/>
    </location>
</feature>
<comment type="similarity">
    <text evidence="7">Belongs to the binding-protein-dependent transport system permease family.</text>
</comment>
<name>A0A9X4KV93_9BACL</name>
<feature type="transmembrane region" description="Helical" evidence="7">
    <location>
        <begin position="271"/>
        <end position="296"/>
    </location>
</feature>
<feature type="transmembrane region" description="Helical" evidence="7">
    <location>
        <begin position="79"/>
        <end position="104"/>
    </location>
</feature>
<protein>
    <submittedName>
        <fullName evidence="9">ABC transporter permease subunit</fullName>
    </submittedName>
</protein>
<dbReference type="Gene3D" id="1.10.3720.10">
    <property type="entry name" value="MetI-like"/>
    <property type="match status" value="1"/>
</dbReference>
<evidence type="ECO:0000256" key="5">
    <source>
        <dbReference type="ARBA" id="ARBA00022989"/>
    </source>
</evidence>
<dbReference type="SUPFAM" id="SSF161098">
    <property type="entry name" value="MetI-like"/>
    <property type="match status" value="1"/>
</dbReference>
<keyword evidence="6 7" id="KW-0472">Membrane</keyword>
<proteinExistence type="inferred from homology"/>
<dbReference type="CDD" id="cd06261">
    <property type="entry name" value="TM_PBP2"/>
    <property type="match status" value="1"/>
</dbReference>
<dbReference type="GO" id="GO:0005886">
    <property type="term" value="C:plasma membrane"/>
    <property type="evidence" value="ECO:0007669"/>
    <property type="project" value="UniProtKB-SubCell"/>
</dbReference>
<evidence type="ECO:0000256" key="7">
    <source>
        <dbReference type="RuleBase" id="RU363032"/>
    </source>
</evidence>
<dbReference type="Pfam" id="PF00528">
    <property type="entry name" value="BPD_transp_1"/>
    <property type="match status" value="1"/>
</dbReference>
<sequence>MRLRSFWHDVKKYKMFLLMLTPAVIFYLLFAYIPMAGIVIAFKRYDYAGGIFGSAWNGLDNFRFFFDSGNAWQVTRNTALYNVAFIVVNNALQIFAAILLFEVGGKWFRKIIQSSLFLPYFISWVVVGAIAYNLLNYDIGTVNAMLRGLGLEPVDIYNTPAYWPFLLVLVSAWKGLGYGTVMYLAAITSIDTEMYEAAEIDGANIFQRILKVTIPNLYPTIIILVLLAVGNIFRGDFGMFYNMVGNNGMLFSATDVIDTFVFRSLITSNDIGMSAAAGVFQSVLGFATIMAVNYAVRRYDKDRALILKRRLMT</sequence>
<feature type="transmembrane region" description="Helical" evidence="7">
    <location>
        <begin position="116"/>
        <end position="135"/>
    </location>
</feature>
<dbReference type="PROSITE" id="PS50928">
    <property type="entry name" value="ABC_TM1"/>
    <property type="match status" value="1"/>
</dbReference>
<keyword evidence="4 7" id="KW-0812">Transmembrane</keyword>
<comment type="caution">
    <text evidence="9">The sequence shown here is derived from an EMBL/GenBank/DDBJ whole genome shotgun (WGS) entry which is preliminary data.</text>
</comment>
<dbReference type="AlphaFoldDB" id="A0A9X4KV93"/>
<gene>
    <name evidence="9" type="ORF">OMP40_19755</name>
</gene>
<feature type="domain" description="ABC transmembrane type-1" evidence="8">
    <location>
        <begin position="75"/>
        <end position="292"/>
    </location>
</feature>
<evidence type="ECO:0000256" key="6">
    <source>
        <dbReference type="ARBA" id="ARBA00023136"/>
    </source>
</evidence>
<evidence type="ECO:0000256" key="3">
    <source>
        <dbReference type="ARBA" id="ARBA00022475"/>
    </source>
</evidence>
<dbReference type="InterPro" id="IPR050809">
    <property type="entry name" value="UgpAE/MalFG_permease"/>
</dbReference>
<evidence type="ECO:0000256" key="2">
    <source>
        <dbReference type="ARBA" id="ARBA00022448"/>
    </source>
</evidence>
<dbReference type="GO" id="GO:0055085">
    <property type="term" value="P:transmembrane transport"/>
    <property type="evidence" value="ECO:0007669"/>
    <property type="project" value="InterPro"/>
</dbReference>